<dbReference type="AlphaFoldDB" id="A0A328UB24"/>
<proteinExistence type="predicted"/>
<dbReference type="SUPFAM" id="SSF55729">
    <property type="entry name" value="Acyl-CoA N-acyltransferases (Nat)"/>
    <property type="match status" value="1"/>
</dbReference>
<comment type="caution">
    <text evidence="2">The sequence shown here is derived from an EMBL/GenBank/DDBJ whole genome shotgun (WGS) entry which is preliminary data.</text>
</comment>
<dbReference type="EMBL" id="QLYR01000004">
    <property type="protein sequence ID" value="RAQ28738.1"/>
    <property type="molecule type" value="Genomic_DNA"/>
</dbReference>
<dbReference type="Proteomes" id="UP000249377">
    <property type="component" value="Unassembled WGS sequence"/>
</dbReference>
<reference evidence="2 3" key="1">
    <citation type="submission" date="2018-06" db="EMBL/GenBank/DDBJ databases">
        <title>Noncontiguous genome sequence of Ruminococcaceae bacterium ASD2818.</title>
        <authorList>
            <person name="Chaplin A.V."/>
            <person name="Sokolova S.R."/>
            <person name="Kochetkova T.O."/>
            <person name="Goltsov A.Y."/>
            <person name="Trofimov D.Y."/>
            <person name="Efimov B.A."/>
        </authorList>
    </citation>
    <scope>NUCLEOTIDE SEQUENCE [LARGE SCALE GENOMIC DNA]</scope>
    <source>
        <strain evidence="2 3">ASD2818</strain>
    </source>
</reference>
<evidence type="ECO:0000313" key="3">
    <source>
        <dbReference type="Proteomes" id="UP000249377"/>
    </source>
</evidence>
<sequence>MAQIKLTAADAADMPRIRALYKQAFPSAERMPFWMLRRKVRAGLAELLCIADERGGFLGLAAPLLDGDRVLMAYFAVAPEARGQGAGSLALAALLERYRGRCVFLEIEALEPEAGNYAQRVRRKQFYLRGGLSDCGLSVQVFGVNMEILSSGPPVSFEEYVDFYRKVFGERYAAFLNIRCLEERKQNG</sequence>
<organism evidence="2 3">
    <name type="scientific">Hydrogeniiclostridium mannosilyticum</name>
    <dbReference type="NCBI Taxonomy" id="2764322"/>
    <lineage>
        <taxon>Bacteria</taxon>
        <taxon>Bacillati</taxon>
        <taxon>Bacillota</taxon>
        <taxon>Clostridia</taxon>
        <taxon>Eubacteriales</taxon>
        <taxon>Acutalibacteraceae</taxon>
        <taxon>Hydrogeniiclostridium</taxon>
    </lineage>
</organism>
<evidence type="ECO:0000259" key="1">
    <source>
        <dbReference type="PROSITE" id="PS51186"/>
    </source>
</evidence>
<dbReference type="InterPro" id="IPR016181">
    <property type="entry name" value="Acyl_CoA_acyltransferase"/>
</dbReference>
<dbReference type="InterPro" id="IPR000182">
    <property type="entry name" value="GNAT_dom"/>
</dbReference>
<accession>A0A328UB24</accession>
<name>A0A328UB24_9FIRM</name>
<dbReference type="Pfam" id="PF00583">
    <property type="entry name" value="Acetyltransf_1"/>
    <property type="match status" value="1"/>
</dbReference>
<feature type="domain" description="N-acetyltransferase" evidence="1">
    <location>
        <begin position="4"/>
        <end position="162"/>
    </location>
</feature>
<dbReference type="PROSITE" id="PS51186">
    <property type="entry name" value="GNAT"/>
    <property type="match status" value="1"/>
</dbReference>
<dbReference type="RefSeq" id="WP_112332661.1">
    <property type="nucleotide sequence ID" value="NZ_QLYR01000004.1"/>
</dbReference>
<evidence type="ECO:0000313" key="2">
    <source>
        <dbReference type="EMBL" id="RAQ28738.1"/>
    </source>
</evidence>
<keyword evidence="2" id="KW-0808">Transferase</keyword>
<protein>
    <submittedName>
        <fullName evidence="2">GNAT family N-acetyltransferase</fullName>
    </submittedName>
</protein>
<keyword evidence="3" id="KW-1185">Reference proteome</keyword>
<dbReference type="GO" id="GO:0016747">
    <property type="term" value="F:acyltransferase activity, transferring groups other than amino-acyl groups"/>
    <property type="evidence" value="ECO:0007669"/>
    <property type="project" value="InterPro"/>
</dbReference>
<dbReference type="Gene3D" id="3.40.630.30">
    <property type="match status" value="1"/>
</dbReference>
<gene>
    <name evidence="2" type="ORF">DPQ25_08065</name>
</gene>